<dbReference type="SUPFAM" id="SSF52768">
    <property type="entry name" value="Arginase/deacetylase"/>
    <property type="match status" value="1"/>
</dbReference>
<keyword evidence="6" id="KW-1185">Reference proteome</keyword>
<comment type="similarity">
    <text evidence="4">Belongs to the arginase family.</text>
</comment>
<dbReference type="PANTHER" id="PTHR43782">
    <property type="entry name" value="ARGINASE"/>
    <property type="match status" value="1"/>
</dbReference>
<organism evidence="5 6">
    <name type="scientific">Erwinia aeris</name>
    <dbReference type="NCBI Taxonomy" id="3239803"/>
    <lineage>
        <taxon>Bacteria</taxon>
        <taxon>Pseudomonadati</taxon>
        <taxon>Pseudomonadota</taxon>
        <taxon>Gammaproteobacteria</taxon>
        <taxon>Enterobacterales</taxon>
        <taxon>Erwiniaceae</taxon>
        <taxon>Erwinia</taxon>
    </lineage>
</organism>
<accession>A0ABV4E7M8</accession>
<dbReference type="PANTHER" id="PTHR43782:SF3">
    <property type="entry name" value="ARGINASE"/>
    <property type="match status" value="1"/>
</dbReference>
<dbReference type="CDD" id="cd09999">
    <property type="entry name" value="Arginase-like_1"/>
    <property type="match status" value="1"/>
</dbReference>
<dbReference type="Pfam" id="PF00491">
    <property type="entry name" value="Arginase"/>
    <property type="match status" value="1"/>
</dbReference>
<dbReference type="EC" id="3.5.3.-" evidence="5"/>
<protein>
    <submittedName>
        <fullName evidence="5">Arginase family protein</fullName>
        <ecNumber evidence="5">3.5.3.-</ecNumber>
    </submittedName>
</protein>
<evidence type="ECO:0000313" key="6">
    <source>
        <dbReference type="Proteomes" id="UP001565243"/>
    </source>
</evidence>
<dbReference type="InterPro" id="IPR006035">
    <property type="entry name" value="Ureohydrolase"/>
</dbReference>
<sequence>MVENHTVCTIFQGRAGDHNDLAIPAAKSLGNALASCLGQRPTVIGTPKPALSAGWREELDAAMPDLHAVQQHFAAVFASGAVSVAATSRCAVSLATLPALAQHYPDACLVWFDAHADLNTPASSTSGFLGGLALAGPLGLWDTGLGSGIRMEQVVLVGQRDLDPFEVNLIEQHNISCLPPGEDLPDRLRKAVAGRAVYVHLDCDVLAPGTVPTDYQSEGGLTLAELTACCEVLACSSLIGIEIAELQNAWQPEGPPVSPEKLVAALMPLLQ</sequence>
<dbReference type="GO" id="GO:0016787">
    <property type="term" value="F:hydrolase activity"/>
    <property type="evidence" value="ECO:0007669"/>
    <property type="project" value="UniProtKB-KW"/>
</dbReference>
<dbReference type="RefSeq" id="WP_301251468.1">
    <property type="nucleotide sequence ID" value="NZ_JBGFFX010000005.1"/>
</dbReference>
<evidence type="ECO:0000256" key="1">
    <source>
        <dbReference type="ARBA" id="ARBA00022723"/>
    </source>
</evidence>
<name>A0ABV4E7M8_9GAMM</name>
<dbReference type="Gene3D" id="3.40.800.10">
    <property type="entry name" value="Ureohydrolase domain"/>
    <property type="match status" value="1"/>
</dbReference>
<comment type="caution">
    <text evidence="5">The sequence shown here is derived from an EMBL/GenBank/DDBJ whole genome shotgun (WGS) entry which is preliminary data.</text>
</comment>
<dbReference type="PROSITE" id="PS51409">
    <property type="entry name" value="ARGINASE_2"/>
    <property type="match status" value="1"/>
</dbReference>
<gene>
    <name evidence="5" type="ORF">AB6T85_10820</name>
</gene>
<evidence type="ECO:0000256" key="4">
    <source>
        <dbReference type="PROSITE-ProRule" id="PRU00742"/>
    </source>
</evidence>
<keyword evidence="3" id="KW-0464">Manganese</keyword>
<keyword evidence="2 5" id="KW-0378">Hydrolase</keyword>
<evidence type="ECO:0000256" key="2">
    <source>
        <dbReference type="ARBA" id="ARBA00022801"/>
    </source>
</evidence>
<dbReference type="Proteomes" id="UP001565243">
    <property type="component" value="Unassembled WGS sequence"/>
</dbReference>
<dbReference type="InterPro" id="IPR023696">
    <property type="entry name" value="Ureohydrolase_dom_sf"/>
</dbReference>
<proteinExistence type="inferred from homology"/>
<dbReference type="EMBL" id="JBGFFX010000005">
    <property type="protein sequence ID" value="MEY8770916.1"/>
    <property type="molecule type" value="Genomic_DNA"/>
</dbReference>
<keyword evidence="1" id="KW-0479">Metal-binding</keyword>
<evidence type="ECO:0000313" key="5">
    <source>
        <dbReference type="EMBL" id="MEY8770916.1"/>
    </source>
</evidence>
<reference evidence="5 6" key="1">
    <citation type="submission" date="2024-07" db="EMBL/GenBank/DDBJ databases">
        <authorList>
            <person name="Hebao G."/>
        </authorList>
    </citation>
    <scope>NUCLEOTIDE SEQUENCE [LARGE SCALE GENOMIC DNA]</scope>
    <source>
        <strain evidence="5 6">ACCC 02193</strain>
    </source>
</reference>
<evidence type="ECO:0000256" key="3">
    <source>
        <dbReference type="ARBA" id="ARBA00023211"/>
    </source>
</evidence>